<dbReference type="Ensembl" id="ENSDCDT00010068532.1">
    <property type="protein sequence ID" value="ENSDCDP00010057843.1"/>
    <property type="gene ID" value="ENSDCDG00010032670.1"/>
</dbReference>
<sequence>MSHAILRRNSSKQGLQNLLRVTAQRSVEDAEEIERERRCRARTKLCGETPNSSGIHLDDGLSENDCQPIHHTALEEDEGFSDWTQRLERQRQRGLGGSNLSSEEQSGMANIGFPKSSYSPLSNGEVARQADEDEWTQKKARNHTQRDRGTERERRLRRDEEGWRRDREGMQGKVQKTQLKISYTSKVFLPQEVRHVNGNESTAGQETMSYTSRESSTSRNENIDLEDDEVRTALEKEARLESFQRSCHQAEQQGMEELRQKKADSEEDLEELSRRIEGRLKVREEVEQRNQVEEQLQRVREKEEGEKMKETIRLDAMEAMEKMKRINISNTEAEEPFSPISPKNSAFKNENEERVTAESTCSITERTESLNRSLKTSNSFKKIQAPVVISRIDNRLEQYSQAIEISSKEAIAVKQMLMDIPSPSEPISCKKNLFEAGEAWNQNDTKNTPSKDTEGLKVGVADLINQWVRGASDDTAKNSSSRPAEVNAGDVLHKKNLWETLGDSGRPEPTAKGNSSGKRYKFVVTGHGKYEKVFVDDDCSEYAI</sequence>
<organism evidence="3 4">
    <name type="scientific">Denticeps clupeoides</name>
    <name type="common">denticle herring</name>
    <dbReference type="NCBI Taxonomy" id="299321"/>
    <lineage>
        <taxon>Eukaryota</taxon>
        <taxon>Metazoa</taxon>
        <taxon>Chordata</taxon>
        <taxon>Craniata</taxon>
        <taxon>Vertebrata</taxon>
        <taxon>Euteleostomi</taxon>
        <taxon>Actinopterygii</taxon>
        <taxon>Neopterygii</taxon>
        <taxon>Teleostei</taxon>
        <taxon>Clupei</taxon>
        <taxon>Clupeiformes</taxon>
        <taxon>Denticipitoidei</taxon>
        <taxon>Denticipitidae</taxon>
        <taxon>Denticeps</taxon>
    </lineage>
</organism>
<evidence type="ECO:0000256" key="1">
    <source>
        <dbReference type="SAM" id="Coils"/>
    </source>
</evidence>
<dbReference type="InterPro" id="IPR006018">
    <property type="entry name" value="Caldesmon_LSP"/>
</dbReference>
<evidence type="ECO:0000256" key="2">
    <source>
        <dbReference type="SAM" id="MobiDB-lite"/>
    </source>
</evidence>
<dbReference type="GeneTree" id="ENSGT00940000153901"/>
<evidence type="ECO:0008006" key="5">
    <source>
        <dbReference type="Google" id="ProtNLM"/>
    </source>
</evidence>
<feature type="compositionally biased region" description="Polar residues" evidence="2">
    <location>
        <begin position="98"/>
        <end position="108"/>
    </location>
</feature>
<dbReference type="Pfam" id="PF02029">
    <property type="entry name" value="Caldesmon"/>
    <property type="match status" value="1"/>
</dbReference>
<keyword evidence="4" id="KW-1185">Reference proteome</keyword>
<dbReference type="Proteomes" id="UP000694580">
    <property type="component" value="Chromosome 16"/>
</dbReference>
<feature type="region of interest" description="Disordered" evidence="2">
    <location>
        <begin position="195"/>
        <end position="226"/>
    </location>
</feature>
<dbReference type="GO" id="GO:0005516">
    <property type="term" value="F:calmodulin binding"/>
    <property type="evidence" value="ECO:0007669"/>
    <property type="project" value="InterPro"/>
</dbReference>
<reference evidence="3" key="2">
    <citation type="submission" date="2025-08" db="UniProtKB">
        <authorList>
            <consortium name="Ensembl"/>
        </authorList>
    </citation>
    <scope>IDENTIFICATION</scope>
</reference>
<reference evidence="3" key="3">
    <citation type="submission" date="2025-09" db="UniProtKB">
        <authorList>
            <consortium name="Ensembl"/>
        </authorList>
    </citation>
    <scope>IDENTIFICATION</scope>
</reference>
<dbReference type="PRINTS" id="PR01076">
    <property type="entry name" value="CALDESMON"/>
</dbReference>
<dbReference type="GO" id="GO:0006936">
    <property type="term" value="P:muscle contraction"/>
    <property type="evidence" value="ECO:0007669"/>
    <property type="project" value="InterPro"/>
</dbReference>
<dbReference type="RefSeq" id="XP_028812222.1">
    <property type="nucleotide sequence ID" value="XM_028956389.1"/>
</dbReference>
<feature type="region of interest" description="Disordered" evidence="2">
    <location>
        <begin position="68"/>
        <end position="176"/>
    </location>
</feature>
<dbReference type="PANTHER" id="PTHR18949">
    <property type="entry name" value="CALDESMON"/>
    <property type="match status" value="1"/>
</dbReference>
<accession>A0AAY4EKC9</accession>
<evidence type="ECO:0000313" key="4">
    <source>
        <dbReference type="Proteomes" id="UP000694580"/>
    </source>
</evidence>
<proteinExistence type="predicted"/>
<dbReference type="InterPro" id="IPR006017">
    <property type="entry name" value="Caldesmon"/>
</dbReference>
<gene>
    <name evidence="3" type="primary">LOC114765883</name>
</gene>
<dbReference type="RefSeq" id="XP_028812221.1">
    <property type="nucleotide sequence ID" value="XM_028956388.1"/>
</dbReference>
<dbReference type="PANTHER" id="PTHR18949:SF1">
    <property type="entry name" value="LYMPHOCYTE-SPECIFIC PROTEIN 1"/>
    <property type="match status" value="1"/>
</dbReference>
<name>A0AAY4EKC9_9TELE</name>
<reference evidence="3 4" key="1">
    <citation type="submission" date="2020-06" db="EMBL/GenBank/DDBJ databases">
        <authorList>
            <consortium name="Wellcome Sanger Institute Data Sharing"/>
        </authorList>
    </citation>
    <scope>NUCLEOTIDE SEQUENCE [LARGE SCALE GENOMIC DNA]</scope>
</reference>
<keyword evidence="1" id="KW-0175">Coiled coil</keyword>
<dbReference type="AlphaFoldDB" id="A0AAY4EKC9"/>
<feature type="compositionally biased region" description="Basic and acidic residues" evidence="2">
    <location>
        <begin position="144"/>
        <end position="170"/>
    </location>
</feature>
<feature type="region of interest" description="Disordered" evidence="2">
    <location>
        <begin position="334"/>
        <end position="362"/>
    </location>
</feature>
<protein>
    <recommendedName>
        <fullName evidence="5">Non-muscle caldesmon-like</fullName>
    </recommendedName>
</protein>
<dbReference type="GO" id="GO:0003779">
    <property type="term" value="F:actin binding"/>
    <property type="evidence" value="ECO:0007669"/>
    <property type="project" value="InterPro"/>
</dbReference>
<dbReference type="GO" id="GO:0017022">
    <property type="term" value="F:myosin binding"/>
    <property type="evidence" value="ECO:0007669"/>
    <property type="project" value="InterPro"/>
</dbReference>
<dbReference type="GeneID" id="114765883"/>
<evidence type="ECO:0000313" key="3">
    <source>
        <dbReference type="Ensembl" id="ENSDCDP00010057843.1"/>
    </source>
</evidence>
<feature type="compositionally biased region" description="Polar residues" evidence="2">
    <location>
        <begin position="198"/>
        <end position="220"/>
    </location>
</feature>
<feature type="coiled-coil region" evidence="1">
    <location>
        <begin position="233"/>
        <end position="309"/>
    </location>
</feature>